<name>A0ABS4Z0J1_9MICC</name>
<proteinExistence type="inferred from homology"/>
<gene>
    <name evidence="3" type="ORF">JOF48_003298</name>
</gene>
<keyword evidence="4" id="KW-1185">Reference proteome</keyword>
<dbReference type="CDD" id="cd07814">
    <property type="entry name" value="SRPBCC_CalC_Aha1-like"/>
    <property type="match status" value="1"/>
</dbReference>
<organism evidence="3 4">
    <name type="scientific">Arthrobacter stackebrandtii</name>
    <dbReference type="NCBI Taxonomy" id="272161"/>
    <lineage>
        <taxon>Bacteria</taxon>
        <taxon>Bacillati</taxon>
        <taxon>Actinomycetota</taxon>
        <taxon>Actinomycetes</taxon>
        <taxon>Micrococcales</taxon>
        <taxon>Micrococcaceae</taxon>
        <taxon>Arthrobacter</taxon>
    </lineage>
</organism>
<evidence type="ECO:0000256" key="1">
    <source>
        <dbReference type="ARBA" id="ARBA00006817"/>
    </source>
</evidence>
<dbReference type="RefSeq" id="WP_209682436.1">
    <property type="nucleotide sequence ID" value="NZ_JAGIOI010000001.1"/>
</dbReference>
<dbReference type="InterPro" id="IPR013538">
    <property type="entry name" value="ASHA1/2-like_C"/>
</dbReference>
<comment type="similarity">
    <text evidence="1">Belongs to the AHA1 family.</text>
</comment>
<evidence type="ECO:0000259" key="2">
    <source>
        <dbReference type="Pfam" id="PF08327"/>
    </source>
</evidence>
<dbReference type="Proteomes" id="UP000711614">
    <property type="component" value="Unassembled WGS sequence"/>
</dbReference>
<accession>A0ABS4Z0J1</accession>
<sequence length="135" mass="14682">MSQHSVDASIRINATPAEVFPYLTEPALLTKWMASWVDVEPTPGGKFSVRLGDQPVLGTYVVVEPPHRVVFTWGLPGNEALLPGSSTVEIVLTADGDQTVVDLMHTDLPDELRADQLAGWTSLLERLRTTGESLS</sequence>
<dbReference type="InterPro" id="IPR023393">
    <property type="entry name" value="START-like_dom_sf"/>
</dbReference>
<feature type="domain" description="Activator of Hsp90 ATPase homologue 1/2-like C-terminal" evidence="2">
    <location>
        <begin position="13"/>
        <end position="130"/>
    </location>
</feature>
<dbReference type="Gene3D" id="3.30.530.20">
    <property type="match status" value="1"/>
</dbReference>
<evidence type="ECO:0000313" key="4">
    <source>
        <dbReference type="Proteomes" id="UP000711614"/>
    </source>
</evidence>
<reference evidence="3 4" key="1">
    <citation type="submission" date="2021-03" db="EMBL/GenBank/DDBJ databases">
        <title>Sequencing the genomes of 1000 actinobacteria strains.</title>
        <authorList>
            <person name="Klenk H.-P."/>
        </authorList>
    </citation>
    <scope>NUCLEOTIDE SEQUENCE [LARGE SCALE GENOMIC DNA]</scope>
    <source>
        <strain evidence="3 4">DSM 16005</strain>
    </source>
</reference>
<evidence type="ECO:0000313" key="3">
    <source>
        <dbReference type="EMBL" id="MBP2414499.1"/>
    </source>
</evidence>
<protein>
    <submittedName>
        <fullName evidence="3">Uncharacterized protein YndB with AHSA1/START domain</fullName>
    </submittedName>
</protein>
<comment type="caution">
    <text evidence="3">The sequence shown here is derived from an EMBL/GenBank/DDBJ whole genome shotgun (WGS) entry which is preliminary data.</text>
</comment>
<dbReference type="SUPFAM" id="SSF55961">
    <property type="entry name" value="Bet v1-like"/>
    <property type="match status" value="1"/>
</dbReference>
<dbReference type="Pfam" id="PF08327">
    <property type="entry name" value="AHSA1"/>
    <property type="match status" value="1"/>
</dbReference>
<dbReference type="EMBL" id="JAGIOI010000001">
    <property type="protein sequence ID" value="MBP2414499.1"/>
    <property type="molecule type" value="Genomic_DNA"/>
</dbReference>